<accession>A0A934NVS6</accession>
<dbReference type="RefSeq" id="WP_199707725.1">
    <property type="nucleotide sequence ID" value="NZ_JAEMNV010000011.1"/>
</dbReference>
<comment type="caution">
    <text evidence="1">The sequence shown here is derived from an EMBL/GenBank/DDBJ whole genome shotgun (WGS) entry which is preliminary data.</text>
</comment>
<dbReference type="AlphaFoldDB" id="A0A934NVS6"/>
<gene>
    <name evidence="1" type="ORF">JGU71_25775</name>
</gene>
<evidence type="ECO:0000313" key="1">
    <source>
        <dbReference type="EMBL" id="MBJ8342306.1"/>
    </source>
</evidence>
<organism evidence="1 2">
    <name type="scientific">Antrihabitans stalagmiti</name>
    <dbReference type="NCBI Taxonomy" id="2799499"/>
    <lineage>
        <taxon>Bacteria</taxon>
        <taxon>Bacillati</taxon>
        <taxon>Actinomycetota</taxon>
        <taxon>Actinomycetes</taxon>
        <taxon>Mycobacteriales</taxon>
        <taxon>Nocardiaceae</taxon>
        <taxon>Antrihabitans</taxon>
    </lineage>
</organism>
<proteinExistence type="predicted"/>
<name>A0A934NVS6_9NOCA</name>
<protein>
    <submittedName>
        <fullName evidence="1">Uncharacterized protein</fullName>
    </submittedName>
</protein>
<keyword evidence="2" id="KW-1185">Reference proteome</keyword>
<reference evidence="1" key="1">
    <citation type="submission" date="2020-12" db="EMBL/GenBank/DDBJ databases">
        <title>Antrihabitans popcorni sp. nov. and Antrihabitans auranticaus sp. nov., isolated from a larva cave.</title>
        <authorList>
            <person name="Lee S.D."/>
            <person name="Kim I.S."/>
        </authorList>
    </citation>
    <scope>NUCLEOTIDE SEQUENCE</scope>
    <source>
        <strain evidence="1">YC3-6</strain>
    </source>
</reference>
<dbReference type="Proteomes" id="UP000655868">
    <property type="component" value="Unassembled WGS sequence"/>
</dbReference>
<dbReference type="EMBL" id="JAEMNV010000011">
    <property type="protein sequence ID" value="MBJ8342306.1"/>
    <property type="molecule type" value="Genomic_DNA"/>
</dbReference>
<evidence type="ECO:0000313" key="2">
    <source>
        <dbReference type="Proteomes" id="UP000655868"/>
    </source>
</evidence>
<sequence>MVTDTGTPGRLRRLTKAAIHADSAIMQADGLATTATQILDDIADIVDRLDVTPDRLDQLIVDCRREVAGIGNTRREVHAVVESVQRMVDLVEWMLTPAFVAREQLDRAVGVLTEFRHSLRMKIIGSPLPPAPQVELAEVHLLAG</sequence>